<dbReference type="Proteomes" id="UP001306508">
    <property type="component" value="Unassembled WGS sequence"/>
</dbReference>
<dbReference type="GO" id="GO:0005794">
    <property type="term" value="C:Golgi apparatus"/>
    <property type="evidence" value="ECO:0007669"/>
    <property type="project" value="TreeGrafter"/>
</dbReference>
<organism evidence="1 2">
    <name type="scientific">Arxiozyma heterogenica</name>
    <dbReference type="NCBI Taxonomy" id="278026"/>
    <lineage>
        <taxon>Eukaryota</taxon>
        <taxon>Fungi</taxon>
        <taxon>Dikarya</taxon>
        <taxon>Ascomycota</taxon>
        <taxon>Saccharomycotina</taxon>
        <taxon>Saccharomycetes</taxon>
        <taxon>Saccharomycetales</taxon>
        <taxon>Saccharomycetaceae</taxon>
        <taxon>Arxiozyma</taxon>
    </lineage>
</organism>
<dbReference type="GO" id="GO:0007030">
    <property type="term" value="P:Golgi organization"/>
    <property type="evidence" value="ECO:0007669"/>
    <property type="project" value="TreeGrafter"/>
</dbReference>
<dbReference type="GO" id="GO:0009306">
    <property type="term" value="P:protein secretion"/>
    <property type="evidence" value="ECO:0007669"/>
    <property type="project" value="TreeGrafter"/>
</dbReference>
<name>A0AAN7WSB8_9SACH</name>
<keyword evidence="2" id="KW-1185">Reference proteome</keyword>
<proteinExistence type="predicted"/>
<dbReference type="InterPro" id="IPR008551">
    <property type="entry name" value="TANGO2"/>
</dbReference>
<sequence length="315" mass="36758">MCILLATTEHPHFKLILISNRDEFFERKTHDTCWHNGDYILSPYDMTTALYNSEKDIYGTWVGINRNGKISAVLNLRFTGKNQIFSKNSHKIMSRGMIPFKYLTQKPINEDLFVNWENYERFQQCYPFLDKSGDFNFFYGDIKKNEYRVIDSLGETFHVLDKENGYNMVLSNDIYKPYKENDIMEWSKIKLGKLKLKELIEQTSNCNDVEKIFQKCFQIASFCSINNQNETIIKDPMITTESIFVPPLKCLPKQDVGLTMSGGLYYGTRSQLVTLVNKDGTVVHVSERVLHIHDSDINSYNQYNPIKTNTFSFNL</sequence>
<dbReference type="EMBL" id="JAWIZZ010000036">
    <property type="protein sequence ID" value="KAK5781372.1"/>
    <property type="molecule type" value="Genomic_DNA"/>
</dbReference>
<protein>
    <recommendedName>
        <fullName evidence="3">DUF833-domain-containing protein</fullName>
    </recommendedName>
</protein>
<dbReference type="PANTHER" id="PTHR17985:SF8">
    <property type="entry name" value="TRANSPORT AND GOLGI ORGANIZATION PROTEIN 2 HOMOLOG"/>
    <property type="match status" value="1"/>
</dbReference>
<dbReference type="PANTHER" id="PTHR17985">
    <property type="entry name" value="SER/THR-RICH PROTEIN T10 IN DGCR REGION"/>
    <property type="match status" value="1"/>
</dbReference>
<dbReference type="Pfam" id="PF05742">
    <property type="entry name" value="TANGO2"/>
    <property type="match status" value="1"/>
</dbReference>
<evidence type="ECO:0000313" key="2">
    <source>
        <dbReference type="Proteomes" id="UP001306508"/>
    </source>
</evidence>
<accession>A0AAN7WSB8</accession>
<reference evidence="2" key="1">
    <citation type="submission" date="2023-07" db="EMBL/GenBank/DDBJ databases">
        <title>A draft genome of Kazachstania heterogenica Y-27499.</title>
        <authorList>
            <person name="Donic C."/>
            <person name="Kralova J.S."/>
            <person name="Fidel L."/>
            <person name="Ben-Dor S."/>
            <person name="Jung S."/>
        </authorList>
    </citation>
    <scope>NUCLEOTIDE SEQUENCE [LARGE SCALE GENOMIC DNA]</scope>
    <source>
        <strain evidence="2">Y27499</strain>
    </source>
</reference>
<comment type="caution">
    <text evidence="1">The sequence shown here is derived from an EMBL/GenBank/DDBJ whole genome shotgun (WGS) entry which is preliminary data.</text>
</comment>
<evidence type="ECO:0008006" key="3">
    <source>
        <dbReference type="Google" id="ProtNLM"/>
    </source>
</evidence>
<evidence type="ECO:0000313" key="1">
    <source>
        <dbReference type="EMBL" id="KAK5781372.1"/>
    </source>
</evidence>
<dbReference type="AlphaFoldDB" id="A0AAN7WSB8"/>
<gene>
    <name evidence="1" type="ORF">RI543_001213</name>
</gene>